<evidence type="ECO:0000256" key="6">
    <source>
        <dbReference type="ARBA" id="ARBA00022801"/>
    </source>
</evidence>
<reference evidence="19 20" key="1">
    <citation type="submission" date="2015-07" db="EMBL/GenBank/DDBJ databases">
        <title>Genome analysis of myxobacterium Chondromyces crocatus Cm c5 reveals a high potential for natural compound synthesis and the genetic basis for the loss of fruiting body formation.</title>
        <authorList>
            <person name="Zaburannyi N."/>
            <person name="Bunk B."/>
            <person name="Maier J."/>
            <person name="Overmann J."/>
            <person name="Mueller R."/>
        </authorList>
    </citation>
    <scope>NUCLEOTIDE SEQUENCE [LARGE SCALE GENOMIC DNA]</scope>
    <source>
        <strain evidence="19 20">Cm c5</strain>
    </source>
</reference>
<gene>
    <name evidence="19" type="ORF">CMC5_004730</name>
</gene>
<dbReference type="GO" id="GO:0016285">
    <property type="term" value="F:alanyl aminopeptidase activity"/>
    <property type="evidence" value="ECO:0007669"/>
    <property type="project" value="UniProtKB-EC"/>
</dbReference>
<evidence type="ECO:0000256" key="10">
    <source>
        <dbReference type="PIRSR" id="PIRSR634016-2"/>
    </source>
</evidence>
<evidence type="ECO:0000256" key="1">
    <source>
        <dbReference type="ARBA" id="ARBA00000098"/>
    </source>
</evidence>
<dbReference type="GO" id="GO:0043171">
    <property type="term" value="P:peptide catabolic process"/>
    <property type="evidence" value="ECO:0007669"/>
    <property type="project" value="TreeGrafter"/>
</dbReference>
<comment type="similarity">
    <text evidence="2 13">Belongs to the peptidase M1 family.</text>
</comment>
<dbReference type="InterPro" id="IPR001930">
    <property type="entry name" value="Peptidase_M1"/>
</dbReference>
<dbReference type="STRING" id="52.CMC5_004730"/>
<evidence type="ECO:0000259" key="18">
    <source>
        <dbReference type="Pfam" id="PF17900"/>
    </source>
</evidence>
<evidence type="ECO:0000256" key="14">
    <source>
        <dbReference type="SAM" id="MobiDB-lite"/>
    </source>
</evidence>
<dbReference type="Gene3D" id="1.10.390.10">
    <property type="entry name" value="Neutral Protease Domain 2"/>
    <property type="match status" value="1"/>
</dbReference>
<dbReference type="GO" id="GO:0006508">
    <property type="term" value="P:proteolysis"/>
    <property type="evidence" value="ECO:0007669"/>
    <property type="project" value="UniProtKB-KW"/>
</dbReference>
<keyword evidence="4 13" id="KW-0645">Protease</keyword>
<protein>
    <recommendedName>
        <fullName evidence="13">Aminopeptidase</fullName>
        <ecNumber evidence="13">3.4.11.-</ecNumber>
    </recommendedName>
</protein>
<dbReference type="AlphaFoldDB" id="A0A0K1E660"/>
<dbReference type="GO" id="GO:0005615">
    <property type="term" value="C:extracellular space"/>
    <property type="evidence" value="ECO:0007669"/>
    <property type="project" value="TreeGrafter"/>
</dbReference>
<feature type="binding site" evidence="10">
    <location>
        <position position="180"/>
    </location>
    <ligand>
        <name>substrate</name>
    </ligand>
</feature>
<feature type="binding site" evidence="11">
    <location>
        <position position="376"/>
    </location>
    <ligand>
        <name>Zn(2+)</name>
        <dbReference type="ChEBI" id="CHEBI:29105"/>
        <note>catalytic</note>
    </ligand>
</feature>
<dbReference type="GO" id="GO:0008270">
    <property type="term" value="F:zinc ion binding"/>
    <property type="evidence" value="ECO:0007669"/>
    <property type="project" value="UniProtKB-UniRule"/>
</dbReference>
<dbReference type="InterPro" id="IPR027268">
    <property type="entry name" value="Peptidase_M4/M1_CTD_sf"/>
</dbReference>
<feature type="binding site" evidence="11">
    <location>
        <position position="357"/>
    </location>
    <ligand>
        <name>Zn(2+)</name>
        <dbReference type="ChEBI" id="CHEBI:29105"/>
        <note>catalytic</note>
    </ligand>
</feature>
<keyword evidence="7 11" id="KW-0862">Zinc</keyword>
<dbReference type="SUPFAM" id="SSF63737">
    <property type="entry name" value="Leukotriene A4 hydrolase N-terminal domain"/>
    <property type="match status" value="1"/>
</dbReference>
<dbReference type="InterPro" id="IPR014782">
    <property type="entry name" value="Peptidase_M1_dom"/>
</dbReference>
<keyword evidence="8 13" id="KW-0482">Metalloprotease</keyword>
<dbReference type="CDD" id="cd09601">
    <property type="entry name" value="M1_APN-Q_like"/>
    <property type="match status" value="1"/>
</dbReference>
<dbReference type="EMBL" id="CP012159">
    <property type="protein sequence ID" value="AKT36360.1"/>
    <property type="molecule type" value="Genomic_DNA"/>
</dbReference>
<dbReference type="GO" id="GO:0016020">
    <property type="term" value="C:membrane"/>
    <property type="evidence" value="ECO:0007669"/>
    <property type="project" value="TreeGrafter"/>
</dbReference>
<dbReference type="InterPro" id="IPR042097">
    <property type="entry name" value="Aminopeptidase_N-like_N_sf"/>
</dbReference>
<dbReference type="InterPro" id="IPR045357">
    <property type="entry name" value="Aminopeptidase_N-like_N"/>
</dbReference>
<dbReference type="OrthoDB" id="9816201at2"/>
<feature type="signal peptide" evidence="15">
    <location>
        <begin position="1"/>
        <end position="19"/>
    </location>
</feature>
<evidence type="ECO:0000256" key="13">
    <source>
        <dbReference type="RuleBase" id="RU364040"/>
    </source>
</evidence>
<dbReference type="InterPro" id="IPR050344">
    <property type="entry name" value="Peptidase_M1_aminopeptidases"/>
</dbReference>
<keyword evidence="15" id="KW-0732">Signal</keyword>
<feature type="domain" description="Aminopeptidase N-like N-terminal" evidence="18">
    <location>
        <begin position="67"/>
        <end position="243"/>
    </location>
</feature>
<dbReference type="InterPro" id="IPR034016">
    <property type="entry name" value="M1_APN-typ"/>
</dbReference>
<dbReference type="PANTHER" id="PTHR11533">
    <property type="entry name" value="PROTEASE M1 ZINC METALLOPROTEASE"/>
    <property type="match status" value="1"/>
</dbReference>
<dbReference type="SUPFAM" id="SSF55486">
    <property type="entry name" value="Metalloproteases ('zincins'), catalytic domain"/>
    <property type="match status" value="1"/>
</dbReference>
<dbReference type="Pfam" id="PF01433">
    <property type="entry name" value="Peptidase_M1"/>
    <property type="match status" value="1"/>
</dbReference>
<dbReference type="KEGG" id="ccro:CMC5_004730"/>
<evidence type="ECO:0000256" key="8">
    <source>
        <dbReference type="ARBA" id="ARBA00023049"/>
    </source>
</evidence>
<feature type="domain" description="ERAP1-like C-terminal" evidence="17">
    <location>
        <begin position="592"/>
        <end position="903"/>
    </location>
</feature>
<evidence type="ECO:0000256" key="2">
    <source>
        <dbReference type="ARBA" id="ARBA00010136"/>
    </source>
</evidence>
<dbReference type="Proteomes" id="UP000067626">
    <property type="component" value="Chromosome"/>
</dbReference>
<feature type="region of interest" description="Disordered" evidence="14">
    <location>
        <begin position="21"/>
        <end position="60"/>
    </location>
</feature>
<dbReference type="GO" id="GO:0042277">
    <property type="term" value="F:peptide binding"/>
    <property type="evidence" value="ECO:0007669"/>
    <property type="project" value="TreeGrafter"/>
</dbReference>
<feature type="site" description="Transition state stabilizer" evidence="12">
    <location>
        <position position="438"/>
    </location>
</feature>
<name>A0A0K1E660_CHOCO</name>
<dbReference type="PRINTS" id="PR00756">
    <property type="entry name" value="ALADIPTASE"/>
</dbReference>
<evidence type="ECO:0000256" key="5">
    <source>
        <dbReference type="ARBA" id="ARBA00022723"/>
    </source>
</evidence>
<dbReference type="InterPro" id="IPR024571">
    <property type="entry name" value="ERAP1-like_C_dom"/>
</dbReference>
<dbReference type="PROSITE" id="PS51257">
    <property type="entry name" value="PROKAR_LIPOPROTEIN"/>
    <property type="match status" value="1"/>
</dbReference>
<sequence length="927" mass="99894">MRCLALAAAIIAPLIAASCAPPSQPPPAGPPSGAPAGLDGAGNEHAGEEASGLASQPGLRLPRTVSPEHYRVTLTVLPGDEAFSGEIEIDLALTRPTELLWLNAKELSVSQVSVVSAGARIAARVVPGGEDHLGVAFEPALPAGKAKLTMHYRGAVSAKDDRGVFVEEEGGARFVFTQFESIEARRAFPCFDEPSFKVPWQLSLRVRASEVALSNTPVVSEEPAGDGLKLVRFAETKPLPSYLVAFAVGPFELVDAGKGGKNGTPIRIAVPPGRKADARWAKEATPALLGVLERQLGLPYPYEKLDVVPVPHLASFGAMENPGLITFDMTRSLAKPGDETPRFKRTFGRIMAHEIAHQWFGNLVTSDFWDDIWLNEGFADWMTSRAVAEWQPGWDEAIAQSRATSWAMSEDTLLSARKIRQEIVTKDDILNAFDSITYAKGAAVLSMAEAWLGPDRFMKGVRSYLEKHAHRTARSDDFLAAMAEVGGDEAKTVLASFLDQPGVPLVRAEIACDAGSAPQLRLTQGRLLSVGPAGGAQEDTPDEAQEAAPATSSRWSIPVCYRLDGGSSGQTCAVMSQPSAVVPLGAGRCPTWVMLQAGGTGYYHGAYDGKVLDRLLGRGEARLSTVERVTVLRDVNALVQAGHLPIGDALGAIVEVAKDPEPHLLQEALQIAWEVREAHLPEDLQPAYARFVREVFGSRARTLGLRPKAGEREALGLTRASLVELVATRGGETALVTEARRLTDRYLGDPRTLEAEAVDAVLTIAAYHGDQALFDRLHAALRKEKDGRRRGRLLDAMGAFRKPEIMRQAVSLVLSDELDIRESSELLSSHDERAAAVAFGLVKEHFDGLVERLPAEVRGYLPLVGEKLCDAASAAELEAFFKPRLDRLTGGPRHLAQALESIALCTAQRDVQGASLRTFLQRYVKKG</sequence>
<evidence type="ECO:0000256" key="3">
    <source>
        <dbReference type="ARBA" id="ARBA00022438"/>
    </source>
</evidence>
<dbReference type="Pfam" id="PF11838">
    <property type="entry name" value="ERAP1_C"/>
    <property type="match status" value="1"/>
</dbReference>
<evidence type="ECO:0000256" key="7">
    <source>
        <dbReference type="ARBA" id="ARBA00022833"/>
    </source>
</evidence>
<evidence type="ECO:0000259" key="16">
    <source>
        <dbReference type="Pfam" id="PF01433"/>
    </source>
</evidence>
<keyword evidence="5 11" id="KW-0479">Metal-binding</keyword>
<comment type="cofactor">
    <cofactor evidence="11 13">
        <name>Zn(2+)</name>
        <dbReference type="ChEBI" id="CHEBI:29105"/>
    </cofactor>
    <text evidence="11 13">Binds 1 zinc ion per subunit.</text>
</comment>
<evidence type="ECO:0000256" key="11">
    <source>
        <dbReference type="PIRSR" id="PIRSR634016-3"/>
    </source>
</evidence>
<evidence type="ECO:0000256" key="12">
    <source>
        <dbReference type="PIRSR" id="PIRSR634016-4"/>
    </source>
</evidence>
<feature type="chain" id="PRO_5005458936" description="Aminopeptidase" evidence="15">
    <location>
        <begin position="20"/>
        <end position="927"/>
    </location>
</feature>
<feature type="region of interest" description="Disordered" evidence="14">
    <location>
        <begin position="531"/>
        <end position="551"/>
    </location>
</feature>
<dbReference type="Pfam" id="PF17900">
    <property type="entry name" value="Peptidase_M1_N"/>
    <property type="match status" value="1"/>
</dbReference>
<evidence type="ECO:0000256" key="4">
    <source>
        <dbReference type="ARBA" id="ARBA00022670"/>
    </source>
</evidence>
<comment type="catalytic activity">
    <reaction evidence="1">
        <text>Release of an N-terminal amino acid, Xaa-|-Yaa- from a peptide, amide or arylamide. Xaa is preferably Ala, but may be most amino acids including Pro (slow action). When a terminal hydrophobic residue is followed by a prolyl residue, the two may be released as an intact Xaa-Pro dipeptide.</text>
        <dbReference type="EC" id="3.4.11.2"/>
    </reaction>
</comment>
<accession>A0A0K1E660</accession>
<evidence type="ECO:0000256" key="15">
    <source>
        <dbReference type="SAM" id="SignalP"/>
    </source>
</evidence>
<keyword evidence="20" id="KW-1185">Reference proteome</keyword>
<feature type="binding site" evidence="10">
    <location>
        <position position="858"/>
    </location>
    <ligand>
        <name>substrate</name>
    </ligand>
</feature>
<feature type="compositionally biased region" description="Pro residues" evidence="14">
    <location>
        <begin position="22"/>
        <end position="33"/>
    </location>
</feature>
<evidence type="ECO:0000313" key="19">
    <source>
        <dbReference type="EMBL" id="AKT36360.1"/>
    </source>
</evidence>
<feature type="domain" description="Peptidase M1 membrane alanine aminopeptidase" evidence="16">
    <location>
        <begin position="280"/>
        <end position="493"/>
    </location>
</feature>
<dbReference type="Gene3D" id="1.25.50.20">
    <property type="match status" value="1"/>
</dbReference>
<dbReference type="GO" id="GO:0005737">
    <property type="term" value="C:cytoplasm"/>
    <property type="evidence" value="ECO:0007669"/>
    <property type="project" value="TreeGrafter"/>
</dbReference>
<evidence type="ECO:0000256" key="9">
    <source>
        <dbReference type="PIRSR" id="PIRSR634016-1"/>
    </source>
</evidence>
<evidence type="ECO:0000259" key="17">
    <source>
        <dbReference type="Pfam" id="PF11838"/>
    </source>
</evidence>
<evidence type="ECO:0000313" key="20">
    <source>
        <dbReference type="Proteomes" id="UP000067626"/>
    </source>
</evidence>
<dbReference type="FunFam" id="1.10.390.10:FF:000013">
    <property type="entry name" value="Aminopeptidase N"/>
    <property type="match status" value="1"/>
</dbReference>
<proteinExistence type="inferred from homology"/>
<feature type="binding site" evidence="11">
    <location>
        <position position="353"/>
    </location>
    <ligand>
        <name>Zn(2+)</name>
        <dbReference type="ChEBI" id="CHEBI:29105"/>
        <note>catalytic</note>
    </ligand>
</feature>
<dbReference type="RefSeq" id="WP_050428887.1">
    <property type="nucleotide sequence ID" value="NZ_CP012159.1"/>
</dbReference>
<feature type="binding site" evidence="10">
    <location>
        <begin position="317"/>
        <end position="321"/>
    </location>
    <ligand>
        <name>substrate</name>
    </ligand>
</feature>
<dbReference type="PANTHER" id="PTHR11533:SF174">
    <property type="entry name" value="PUROMYCIN-SENSITIVE AMINOPEPTIDASE-RELATED"/>
    <property type="match status" value="1"/>
</dbReference>
<organism evidence="19 20">
    <name type="scientific">Chondromyces crocatus</name>
    <dbReference type="NCBI Taxonomy" id="52"/>
    <lineage>
        <taxon>Bacteria</taxon>
        <taxon>Pseudomonadati</taxon>
        <taxon>Myxococcota</taxon>
        <taxon>Polyangia</taxon>
        <taxon>Polyangiales</taxon>
        <taxon>Polyangiaceae</taxon>
        <taxon>Chondromyces</taxon>
    </lineage>
</organism>
<dbReference type="Gene3D" id="2.60.40.1730">
    <property type="entry name" value="tricorn interacting facor f3 domain"/>
    <property type="match status" value="1"/>
</dbReference>
<dbReference type="GO" id="GO:0070006">
    <property type="term" value="F:metalloaminopeptidase activity"/>
    <property type="evidence" value="ECO:0007669"/>
    <property type="project" value="TreeGrafter"/>
</dbReference>
<feature type="active site" description="Proton acceptor" evidence="9">
    <location>
        <position position="354"/>
    </location>
</feature>
<dbReference type="EC" id="3.4.11.-" evidence="13"/>
<keyword evidence="6 13" id="KW-0378">Hydrolase</keyword>
<keyword evidence="3 13" id="KW-0031">Aminopeptidase</keyword>